<dbReference type="PROSITE" id="PS00211">
    <property type="entry name" value="ABC_TRANSPORTER_1"/>
    <property type="match status" value="1"/>
</dbReference>
<dbReference type="EMBL" id="FOXO01000003">
    <property type="protein sequence ID" value="SFP53851.1"/>
    <property type="molecule type" value="Genomic_DNA"/>
</dbReference>
<dbReference type="InterPro" id="IPR003593">
    <property type="entry name" value="AAA+_ATPase"/>
</dbReference>
<dbReference type="SUPFAM" id="SSF52540">
    <property type="entry name" value="P-loop containing nucleoside triphosphate hydrolases"/>
    <property type="match status" value="1"/>
</dbReference>
<proteinExistence type="inferred from homology"/>
<feature type="domain" description="ABC transporter" evidence="5">
    <location>
        <begin position="7"/>
        <end position="244"/>
    </location>
</feature>
<protein>
    <submittedName>
        <fullName evidence="6">Peptide/nickel transport system ATP-binding protein</fullName>
    </submittedName>
</protein>
<sequence>MEESKVLKVENLNVYYKNRKRKFFSGTKKIHTLYDVSFEMEEGEVLAIAGESGCGKSTLARAIVGINKDYTGTLWQKYDEPQMVFQDPYSSLNPAKKIGWLLEEPLKVDKKRKWTSQERKKRVEEIMGEIELPLEMLDRYPSQLSGGQRQRICIGIALMKSPRLLIADEPVSALDVTIQAQIMELLQNLHKRLGISIIFISHDLRVVYQISDHVMIMKSGKVVEYGKTRDVYKNPQDEYTVQLLKAAGIRQ</sequence>
<dbReference type="RefSeq" id="WP_074884253.1">
    <property type="nucleotide sequence ID" value="NZ_FOXO01000003.1"/>
</dbReference>
<dbReference type="GO" id="GO:0055085">
    <property type="term" value="P:transmembrane transport"/>
    <property type="evidence" value="ECO:0007669"/>
    <property type="project" value="UniProtKB-ARBA"/>
</dbReference>
<evidence type="ECO:0000256" key="4">
    <source>
        <dbReference type="ARBA" id="ARBA00022840"/>
    </source>
</evidence>
<dbReference type="PANTHER" id="PTHR43776:SF7">
    <property type="entry name" value="D,D-DIPEPTIDE TRANSPORT ATP-BINDING PROTEIN DDPF-RELATED"/>
    <property type="match status" value="1"/>
</dbReference>
<dbReference type="AlphaFoldDB" id="A0A1I5R6C7"/>
<dbReference type="CDD" id="cd03257">
    <property type="entry name" value="ABC_NikE_OppD_transporters"/>
    <property type="match status" value="1"/>
</dbReference>
<dbReference type="GO" id="GO:0005524">
    <property type="term" value="F:ATP binding"/>
    <property type="evidence" value="ECO:0007669"/>
    <property type="project" value="UniProtKB-KW"/>
</dbReference>
<dbReference type="InterPro" id="IPR050319">
    <property type="entry name" value="ABC_transp_ATP-bind"/>
</dbReference>
<dbReference type="Gene3D" id="3.40.50.300">
    <property type="entry name" value="P-loop containing nucleotide triphosphate hydrolases"/>
    <property type="match status" value="1"/>
</dbReference>
<name>A0A1I5R6C7_9FIRM</name>
<evidence type="ECO:0000313" key="7">
    <source>
        <dbReference type="Proteomes" id="UP000182624"/>
    </source>
</evidence>
<comment type="similarity">
    <text evidence="1">Belongs to the ABC transporter superfamily.</text>
</comment>
<dbReference type="GO" id="GO:0016887">
    <property type="term" value="F:ATP hydrolysis activity"/>
    <property type="evidence" value="ECO:0007669"/>
    <property type="project" value="InterPro"/>
</dbReference>
<keyword evidence="3" id="KW-0547">Nucleotide-binding</keyword>
<dbReference type="InterPro" id="IPR027417">
    <property type="entry name" value="P-loop_NTPase"/>
</dbReference>
<dbReference type="Proteomes" id="UP000182624">
    <property type="component" value="Unassembled WGS sequence"/>
</dbReference>
<dbReference type="OrthoDB" id="9806285at2"/>
<keyword evidence="4 6" id="KW-0067">ATP-binding</keyword>
<dbReference type="Pfam" id="PF00005">
    <property type="entry name" value="ABC_tran"/>
    <property type="match status" value="1"/>
</dbReference>
<keyword evidence="7" id="KW-1185">Reference proteome</keyword>
<evidence type="ECO:0000313" key="6">
    <source>
        <dbReference type="EMBL" id="SFP53851.1"/>
    </source>
</evidence>
<evidence type="ECO:0000256" key="2">
    <source>
        <dbReference type="ARBA" id="ARBA00022448"/>
    </source>
</evidence>
<gene>
    <name evidence="6" type="ORF">SAMN04487928_103142</name>
</gene>
<accession>A0A1I5R6C7</accession>
<reference evidence="7" key="1">
    <citation type="submission" date="2016-10" db="EMBL/GenBank/DDBJ databases">
        <authorList>
            <person name="Varghese N."/>
            <person name="Submissions S."/>
        </authorList>
    </citation>
    <scope>NUCLEOTIDE SEQUENCE [LARGE SCALE GENOMIC DNA]</scope>
    <source>
        <strain evidence="7">P18</strain>
    </source>
</reference>
<dbReference type="PANTHER" id="PTHR43776">
    <property type="entry name" value="TRANSPORT ATP-BINDING PROTEIN"/>
    <property type="match status" value="1"/>
</dbReference>
<dbReference type="InterPro" id="IPR003439">
    <property type="entry name" value="ABC_transporter-like_ATP-bd"/>
</dbReference>
<dbReference type="PROSITE" id="PS50893">
    <property type="entry name" value="ABC_TRANSPORTER_2"/>
    <property type="match status" value="1"/>
</dbReference>
<keyword evidence="2" id="KW-0813">Transport</keyword>
<organism evidence="6 7">
    <name type="scientific">Butyrivibrio proteoclasticus</name>
    <dbReference type="NCBI Taxonomy" id="43305"/>
    <lineage>
        <taxon>Bacteria</taxon>
        <taxon>Bacillati</taxon>
        <taxon>Bacillota</taxon>
        <taxon>Clostridia</taxon>
        <taxon>Lachnospirales</taxon>
        <taxon>Lachnospiraceae</taxon>
        <taxon>Butyrivibrio</taxon>
    </lineage>
</organism>
<evidence type="ECO:0000256" key="1">
    <source>
        <dbReference type="ARBA" id="ARBA00005417"/>
    </source>
</evidence>
<evidence type="ECO:0000259" key="5">
    <source>
        <dbReference type="PROSITE" id="PS50893"/>
    </source>
</evidence>
<dbReference type="SMART" id="SM00382">
    <property type="entry name" value="AAA"/>
    <property type="match status" value="1"/>
</dbReference>
<evidence type="ECO:0000256" key="3">
    <source>
        <dbReference type="ARBA" id="ARBA00022741"/>
    </source>
</evidence>
<dbReference type="InterPro" id="IPR017871">
    <property type="entry name" value="ABC_transporter-like_CS"/>
</dbReference>